<protein>
    <submittedName>
        <fullName evidence="1">Uncharacterized protein</fullName>
    </submittedName>
</protein>
<name>A0A285T596_9FIRM</name>
<proteinExistence type="predicted"/>
<dbReference type="RefSeq" id="WP_097077159.1">
    <property type="nucleotide sequence ID" value="NZ_OBMR01000014.1"/>
</dbReference>
<dbReference type="Proteomes" id="UP000219563">
    <property type="component" value="Unassembled WGS sequence"/>
</dbReference>
<sequence length="199" mass="23480">MSNYNLYITLSQKEKLLLQSEAKKRDMSLTCFVKSLLPLKESDVAPPALYIPADKIDYKIGSRKKCVKAYFTDTEMKAIEYMAGKEPLSRFVARRALQGENVLDIKIEDDDYYFVYSVIEPIYTSIYMYLHNLKGIKEIDPVTIENFICELEKSNTFLVNLTEYFKNNRRSLRKTRLRELRKLSNFLIKDYELYTVEDQ</sequence>
<gene>
    <name evidence="1" type="ORF">SAMN02910411_0373</name>
</gene>
<evidence type="ECO:0000313" key="2">
    <source>
        <dbReference type="Proteomes" id="UP000219563"/>
    </source>
</evidence>
<accession>A0A285T596</accession>
<evidence type="ECO:0000313" key="1">
    <source>
        <dbReference type="EMBL" id="SOC16350.1"/>
    </source>
</evidence>
<reference evidence="1 2" key="1">
    <citation type="submission" date="2017-08" db="EMBL/GenBank/DDBJ databases">
        <authorList>
            <person name="de Groot N.N."/>
        </authorList>
    </citation>
    <scope>NUCLEOTIDE SEQUENCE [LARGE SCALE GENOMIC DNA]</scope>
    <source>
        <strain evidence="1 2">DSM 9787</strain>
    </source>
</reference>
<dbReference type="AlphaFoldDB" id="A0A285T596"/>
<organism evidence="1 2">
    <name type="scientific">Pseudobutyrivibrio ruminis DSM 9787</name>
    <dbReference type="NCBI Taxonomy" id="1123011"/>
    <lineage>
        <taxon>Bacteria</taxon>
        <taxon>Bacillati</taxon>
        <taxon>Bacillota</taxon>
        <taxon>Clostridia</taxon>
        <taxon>Lachnospirales</taxon>
        <taxon>Lachnospiraceae</taxon>
        <taxon>Pseudobutyrivibrio</taxon>
    </lineage>
</organism>
<dbReference type="EMBL" id="OBMR01000014">
    <property type="protein sequence ID" value="SOC16350.1"/>
    <property type="molecule type" value="Genomic_DNA"/>
</dbReference>